<reference evidence="2 3" key="1">
    <citation type="submission" date="2014-09" db="EMBL/GenBank/DDBJ databases">
        <title>Draft genome of Bradyrhizobium japonicum Is-34.</title>
        <authorList>
            <person name="Tsurumaru H."/>
            <person name="Yamakawa T."/>
            <person name="Hashimoto S."/>
            <person name="Okizaki K."/>
            <person name="Kanesaki Y."/>
            <person name="Yoshikawa H."/>
            <person name="Yajima S."/>
        </authorList>
    </citation>
    <scope>NUCLEOTIDE SEQUENCE [LARGE SCALE GENOMIC DNA]</scope>
    <source>
        <strain evidence="2 3">Is-34</strain>
    </source>
</reference>
<protein>
    <recommendedName>
        <fullName evidence="4">Transmembrane protein (PGPGW)</fullName>
    </recommendedName>
</protein>
<dbReference type="AlphaFoldDB" id="A0A0A3Z712"/>
<gene>
    <name evidence="2" type="ORF">MA20_02795</name>
</gene>
<evidence type="ECO:0000313" key="2">
    <source>
        <dbReference type="EMBL" id="KGT81678.1"/>
    </source>
</evidence>
<sequence>MASVILGLNRYFALIERRVPTKVGTFIRWLREPSKFWIRVIVAGILILGGIFSFLPLFGLWMLPLGLLLIAQDMPILQKPLLAVLRWIEMKWKRLRRRFRTRPRPIVAKQPE</sequence>
<feature type="transmembrane region" description="Helical" evidence="1">
    <location>
        <begin position="36"/>
        <end position="61"/>
    </location>
</feature>
<comment type="caution">
    <text evidence="2">The sequence shown here is derived from an EMBL/GenBank/DDBJ whole genome shotgun (WGS) entry which is preliminary data.</text>
</comment>
<evidence type="ECO:0008006" key="4">
    <source>
        <dbReference type="Google" id="ProtNLM"/>
    </source>
</evidence>
<keyword evidence="1" id="KW-0812">Transmembrane</keyword>
<evidence type="ECO:0000256" key="1">
    <source>
        <dbReference type="SAM" id="Phobius"/>
    </source>
</evidence>
<dbReference type="Proteomes" id="UP000030377">
    <property type="component" value="Unassembled WGS sequence"/>
</dbReference>
<organism evidence="2 3">
    <name type="scientific">Bradyrhizobium japonicum</name>
    <dbReference type="NCBI Taxonomy" id="375"/>
    <lineage>
        <taxon>Bacteria</taxon>
        <taxon>Pseudomonadati</taxon>
        <taxon>Pseudomonadota</taxon>
        <taxon>Alphaproteobacteria</taxon>
        <taxon>Hyphomicrobiales</taxon>
        <taxon>Nitrobacteraceae</taxon>
        <taxon>Bradyrhizobium</taxon>
    </lineage>
</organism>
<accession>A0A0A3Z712</accession>
<name>A0A0A3Z712_BRAJP</name>
<dbReference type="EMBL" id="JRPN01000001">
    <property type="protein sequence ID" value="KGT81678.1"/>
    <property type="molecule type" value="Genomic_DNA"/>
</dbReference>
<keyword evidence="1" id="KW-1133">Transmembrane helix</keyword>
<evidence type="ECO:0000313" key="3">
    <source>
        <dbReference type="Proteomes" id="UP000030377"/>
    </source>
</evidence>
<proteinExistence type="predicted"/>
<keyword evidence="1" id="KW-0472">Membrane</keyword>
<dbReference type="RefSeq" id="WP_038936668.1">
    <property type="nucleotide sequence ID" value="NZ_CP081350.1"/>
</dbReference>